<organism evidence="9 10">
    <name type="scientific">Rubrivivax albus</name>
    <dbReference type="NCBI Taxonomy" id="2499835"/>
    <lineage>
        <taxon>Bacteria</taxon>
        <taxon>Pseudomonadati</taxon>
        <taxon>Pseudomonadota</taxon>
        <taxon>Betaproteobacteria</taxon>
        <taxon>Burkholderiales</taxon>
        <taxon>Sphaerotilaceae</taxon>
        <taxon>Rubrivivax</taxon>
    </lineage>
</organism>
<evidence type="ECO:0000256" key="8">
    <source>
        <dbReference type="SAM" id="Phobius"/>
    </source>
</evidence>
<dbReference type="Proteomes" id="UP000288178">
    <property type="component" value="Unassembled WGS sequence"/>
</dbReference>
<comment type="caution">
    <text evidence="9">The sequence shown here is derived from an EMBL/GenBank/DDBJ whole genome shotgun (WGS) entry which is preliminary data.</text>
</comment>
<dbReference type="EMBL" id="SACT01000003">
    <property type="protein sequence ID" value="RVT51610.1"/>
    <property type="molecule type" value="Genomic_DNA"/>
</dbReference>
<proteinExistence type="inferred from homology"/>
<evidence type="ECO:0000256" key="4">
    <source>
        <dbReference type="ARBA" id="ARBA00022475"/>
    </source>
</evidence>
<keyword evidence="7 8" id="KW-0472">Membrane</keyword>
<reference evidence="9 10" key="1">
    <citation type="submission" date="2019-01" db="EMBL/GenBank/DDBJ databases">
        <authorList>
            <person name="Chen W.-M."/>
        </authorList>
    </citation>
    <scope>NUCLEOTIDE SEQUENCE [LARGE SCALE GENOMIC DNA]</scope>
    <source>
        <strain evidence="9 10">ICH-3</strain>
    </source>
</reference>
<comment type="subcellular location">
    <subcellularLocation>
        <location evidence="1">Cell membrane</location>
        <topology evidence="1">Multi-pass membrane protein</topology>
    </subcellularLocation>
</comment>
<feature type="transmembrane region" description="Helical" evidence="8">
    <location>
        <begin position="85"/>
        <end position="105"/>
    </location>
</feature>
<sequence length="253" mass="26915">MSPPPTLQRWRAGCVRLQRHPEFRRGAVEMSGISLGVAAWGLVTGVAMIKSGLSLPVALAMSLLVFAGSAQLTALPLIVSGAPIWVVWATAICVNLRFVIQSAMWRPYLAHLPLRRRALMSYVAADLNYVLFMKRFPEPKPAPGQEAYFWGGALMNYGAWHGMSLIGILFASAIPTEWGFGFAGVLALAGLACSMLIDRTTWVAAGVAGCAAVAAFALPYKLNIVAAIAAAVAIGMLIDHTTPKTPLPVTDPT</sequence>
<evidence type="ECO:0000256" key="5">
    <source>
        <dbReference type="ARBA" id="ARBA00022692"/>
    </source>
</evidence>
<name>A0A437JWC8_9BURK</name>
<feature type="transmembrane region" description="Helical" evidence="8">
    <location>
        <begin position="178"/>
        <end position="197"/>
    </location>
</feature>
<dbReference type="GO" id="GO:0005886">
    <property type="term" value="C:plasma membrane"/>
    <property type="evidence" value="ECO:0007669"/>
    <property type="project" value="UniProtKB-SubCell"/>
</dbReference>
<dbReference type="AlphaFoldDB" id="A0A437JWC8"/>
<feature type="transmembrane region" description="Helical" evidence="8">
    <location>
        <begin position="30"/>
        <end position="49"/>
    </location>
</feature>
<evidence type="ECO:0000313" key="9">
    <source>
        <dbReference type="EMBL" id="RVT51610.1"/>
    </source>
</evidence>
<feature type="transmembrane region" description="Helical" evidence="8">
    <location>
        <begin position="56"/>
        <end position="79"/>
    </location>
</feature>
<dbReference type="Pfam" id="PF03591">
    <property type="entry name" value="AzlC"/>
    <property type="match status" value="1"/>
</dbReference>
<evidence type="ECO:0000313" key="10">
    <source>
        <dbReference type="Proteomes" id="UP000288178"/>
    </source>
</evidence>
<dbReference type="PANTHER" id="PTHR34979">
    <property type="entry name" value="INNER MEMBRANE PROTEIN YGAZ"/>
    <property type="match status" value="1"/>
</dbReference>
<protein>
    <submittedName>
        <fullName evidence="9">Branched-chain amino acid ABC transporter permease</fullName>
    </submittedName>
</protein>
<keyword evidence="3" id="KW-0813">Transport</keyword>
<keyword evidence="4" id="KW-1003">Cell membrane</keyword>
<accession>A0A437JWC8</accession>
<dbReference type="RefSeq" id="WP_128198611.1">
    <property type="nucleotide sequence ID" value="NZ_SACT01000003.1"/>
</dbReference>
<keyword evidence="6 8" id="KW-1133">Transmembrane helix</keyword>
<keyword evidence="10" id="KW-1185">Reference proteome</keyword>
<dbReference type="PANTHER" id="PTHR34979:SF1">
    <property type="entry name" value="INNER MEMBRANE PROTEIN YGAZ"/>
    <property type="match status" value="1"/>
</dbReference>
<evidence type="ECO:0000256" key="6">
    <source>
        <dbReference type="ARBA" id="ARBA00022989"/>
    </source>
</evidence>
<evidence type="ECO:0000256" key="7">
    <source>
        <dbReference type="ARBA" id="ARBA00023136"/>
    </source>
</evidence>
<feature type="transmembrane region" description="Helical" evidence="8">
    <location>
        <begin position="203"/>
        <end position="234"/>
    </location>
</feature>
<comment type="similarity">
    <text evidence="2">Belongs to the AzlC family.</text>
</comment>
<feature type="transmembrane region" description="Helical" evidence="8">
    <location>
        <begin position="148"/>
        <end position="171"/>
    </location>
</feature>
<gene>
    <name evidence="9" type="ORF">ENE75_12395</name>
</gene>
<evidence type="ECO:0000256" key="1">
    <source>
        <dbReference type="ARBA" id="ARBA00004651"/>
    </source>
</evidence>
<evidence type="ECO:0000256" key="2">
    <source>
        <dbReference type="ARBA" id="ARBA00010735"/>
    </source>
</evidence>
<evidence type="ECO:0000256" key="3">
    <source>
        <dbReference type="ARBA" id="ARBA00022448"/>
    </source>
</evidence>
<dbReference type="InterPro" id="IPR011606">
    <property type="entry name" value="Brnchd-chn_aa_trnsp_permease"/>
</dbReference>
<keyword evidence="5 8" id="KW-0812">Transmembrane</keyword>
<dbReference type="GO" id="GO:1903785">
    <property type="term" value="P:L-valine transmembrane transport"/>
    <property type="evidence" value="ECO:0007669"/>
    <property type="project" value="TreeGrafter"/>
</dbReference>
<dbReference type="OrthoDB" id="9179311at2"/>